<gene>
    <name evidence="1" type="ORF">L3Q82_016960</name>
</gene>
<proteinExistence type="predicted"/>
<protein>
    <submittedName>
        <fullName evidence="1">Uncharacterized protein</fullName>
    </submittedName>
</protein>
<organism evidence="1 2">
    <name type="scientific">Scortum barcoo</name>
    <name type="common">barcoo grunter</name>
    <dbReference type="NCBI Taxonomy" id="214431"/>
    <lineage>
        <taxon>Eukaryota</taxon>
        <taxon>Metazoa</taxon>
        <taxon>Chordata</taxon>
        <taxon>Craniata</taxon>
        <taxon>Vertebrata</taxon>
        <taxon>Euteleostomi</taxon>
        <taxon>Actinopterygii</taxon>
        <taxon>Neopterygii</taxon>
        <taxon>Teleostei</taxon>
        <taxon>Neoteleostei</taxon>
        <taxon>Acanthomorphata</taxon>
        <taxon>Eupercaria</taxon>
        <taxon>Centrarchiformes</taxon>
        <taxon>Terapontoidei</taxon>
        <taxon>Terapontidae</taxon>
        <taxon>Scortum</taxon>
    </lineage>
</organism>
<accession>A0ACB8X8R4</accession>
<feature type="non-terminal residue" evidence="1">
    <location>
        <position position="1"/>
    </location>
</feature>
<dbReference type="Proteomes" id="UP000831701">
    <property type="component" value="Chromosome 2"/>
</dbReference>
<evidence type="ECO:0000313" key="1">
    <source>
        <dbReference type="EMBL" id="KAI3376511.1"/>
    </source>
</evidence>
<comment type="caution">
    <text evidence="1">The sequence shown here is derived from an EMBL/GenBank/DDBJ whole genome shotgun (WGS) entry which is preliminary data.</text>
</comment>
<keyword evidence="2" id="KW-1185">Reference proteome</keyword>
<sequence length="365" mass="40909">VMFDTPIYERALQTCWHMGSYKCQIALMSELLRLQQKNQLPSAVTAEDITEFLVEESKCTLRVQLWEFELEDYDIDVRPLLRLAWEVNTSMKMRDTEFEATRLLSSPEAAPPQFKHPKIISEAQMYARRLTEQQQEARGPKQLSQREVVMEVVPKVLQGFWLPPPNTFLNMPSQQLCTMAVGVTKAVEDRVSTALSSMNCQVPFSRSIRDDLVLSIQEKVRQSHAQEVLLKKLNCFATEVLNTIADVAAEEICVLFQPQTDTSIQSAVSEPEQQTESSPSKSVVASAPLSPVSPPAEVIPSVLDPEPRMVEPTKEPDSAAVPAPPPPATSPAEEPSSILDPEKKRKIRSPKKNLTLLCTQLLYLL</sequence>
<dbReference type="EMBL" id="CM041532">
    <property type="protein sequence ID" value="KAI3376511.1"/>
    <property type="molecule type" value="Genomic_DNA"/>
</dbReference>
<name>A0ACB8X8R4_9TELE</name>
<evidence type="ECO:0000313" key="2">
    <source>
        <dbReference type="Proteomes" id="UP000831701"/>
    </source>
</evidence>
<reference evidence="1" key="1">
    <citation type="submission" date="2022-04" db="EMBL/GenBank/DDBJ databases">
        <title>Jade perch genome.</title>
        <authorList>
            <person name="Chao B."/>
        </authorList>
    </citation>
    <scope>NUCLEOTIDE SEQUENCE</scope>
    <source>
        <strain evidence="1">CB-2022</strain>
    </source>
</reference>